<dbReference type="InterPro" id="IPR047589">
    <property type="entry name" value="DUF11_rpt"/>
</dbReference>
<feature type="domain" description="DUF11" evidence="2">
    <location>
        <begin position="814"/>
        <end position="891"/>
    </location>
</feature>
<evidence type="ECO:0000313" key="4">
    <source>
        <dbReference type="Proteomes" id="UP000451565"/>
    </source>
</evidence>
<feature type="chain" id="PRO_5032720708" evidence="1">
    <location>
        <begin position="51"/>
        <end position="893"/>
    </location>
</feature>
<dbReference type="Proteomes" id="UP000451565">
    <property type="component" value="Unassembled WGS sequence"/>
</dbReference>
<dbReference type="OrthoDB" id="28777at2"/>
<dbReference type="Pfam" id="PF01345">
    <property type="entry name" value="DUF11"/>
    <property type="match status" value="2"/>
</dbReference>
<dbReference type="AlphaFoldDB" id="A0A843YUN0"/>
<name>A0A843YUN0_9BURK</name>
<reference evidence="3 4" key="1">
    <citation type="submission" date="2019-10" db="EMBL/GenBank/DDBJ databases">
        <title>Glaciimonas soli sp. nov., a psychrophilic bacterium isolated from the forest soil of a high elevation mountain in Taiwan.</title>
        <authorList>
            <person name="Wang L.-T."/>
            <person name="Shieh W.Y."/>
        </authorList>
    </citation>
    <scope>NUCLEOTIDE SEQUENCE [LARGE SCALE GENOMIC DNA]</scope>
    <source>
        <strain evidence="3 4">GS1</strain>
    </source>
</reference>
<sequence>MKTNPDTSRSFSANMAFWRPSVAKAKRILRVAAIASLATLTFALPNLAHATPPAAGTSIGNQASASYTDGSGTTRTVTSNTVQTIVQQVASLTLTANGAKTSAPGSTVYYPQTLTNTGNGSDTFNLNYVNSGAVTLANVQFFADNGSGQPTGAALTSTGVLAAGAAFKFVVAGTVPASATTGTTNTLTVSGTSSFNASITASVTDVTTVSINAVINVTKSVSAASGAAGSGPYTYTLSYTNTGNNTATAVKLIDAIPTGMTYVAGSGLWSVTGATVLTDATGDLQGTSPNTIDYSVTGTTITAILAQVAPGQSGTLTFKVTVGASTGPGVINNTATVSYNDGSGTTITGGTNTVPFTVAQVGGVTLTPPAAVASANPGATISFTNVIKNTGTGTDTFNITFANPTTGGFPTGTTFQLFKSDGVTPLVDTNGDGVPDTGPLAAGATYNVILKATLPTNASGAGPFAVNKTATSVFDATKSNTGADTLTAIAAVTVDVTNNAAIGGTGVLGVGQGPEASAVVTNTVNPGTTSSFTLYANNTSGIADTYNLVASTSSTYGSSSLPTGWTVTFTAGSCSTTGTTITNTGVVVSGANFAYCAVVTIPATGAGAAAGKNDLYFSVVSPSTGAKDVIHDNVTINAVRSLTFTPNNSAQAYPGGSVVYSHTLTNTGNVTEGNGTASTIVLASANNQTNWTSVQYYDVNGTGVVAANDPVVPASGINSIAALAAGLAPGQSIKILEVVYAPSGAAPGSINATTVTVTTNNGTYTTTVPAVATATDSTSVIAGNVTIVKQQALDAACTSPAMTYSAATLATGAVPGACIGYQITVTNIGSAAATSVVVSDSTPAYTTYQGGAATTVGTVTAPTVGSAGTVTATIGTLIPGAAAVVTFEVKIGQ</sequence>
<gene>
    <name evidence="3" type="ORF">GEV47_11020</name>
</gene>
<keyword evidence="1" id="KW-0732">Signal</keyword>
<evidence type="ECO:0000259" key="2">
    <source>
        <dbReference type="Pfam" id="PF01345"/>
    </source>
</evidence>
<dbReference type="Gene3D" id="2.60.40.740">
    <property type="match status" value="1"/>
</dbReference>
<proteinExistence type="predicted"/>
<dbReference type="NCBIfam" id="TIGR01451">
    <property type="entry name" value="B_ant_repeat"/>
    <property type="match status" value="2"/>
</dbReference>
<dbReference type="EMBL" id="WINI01000005">
    <property type="protein sequence ID" value="MQR01208.1"/>
    <property type="molecule type" value="Genomic_DNA"/>
</dbReference>
<evidence type="ECO:0000256" key="1">
    <source>
        <dbReference type="SAM" id="SignalP"/>
    </source>
</evidence>
<feature type="signal peptide" evidence="1">
    <location>
        <begin position="1"/>
        <end position="50"/>
    </location>
</feature>
<comment type="caution">
    <text evidence="3">The sequence shown here is derived from an EMBL/GenBank/DDBJ whole genome shotgun (WGS) entry which is preliminary data.</text>
</comment>
<evidence type="ECO:0000313" key="3">
    <source>
        <dbReference type="EMBL" id="MQR01208.1"/>
    </source>
</evidence>
<dbReference type="PANTHER" id="PTHR34819:SF3">
    <property type="entry name" value="CELL SURFACE PROTEIN"/>
    <property type="match status" value="1"/>
</dbReference>
<dbReference type="InterPro" id="IPR051172">
    <property type="entry name" value="Chlamydia_OmcB"/>
</dbReference>
<dbReference type="PANTHER" id="PTHR34819">
    <property type="entry name" value="LARGE CYSTEINE-RICH PERIPLASMIC PROTEIN OMCB"/>
    <property type="match status" value="1"/>
</dbReference>
<feature type="domain" description="DUF11" evidence="2">
    <location>
        <begin position="215"/>
        <end position="341"/>
    </location>
</feature>
<dbReference type="InterPro" id="IPR001434">
    <property type="entry name" value="OmcB-like_DUF11"/>
</dbReference>
<dbReference type="RefSeq" id="WP_153234843.1">
    <property type="nucleotide sequence ID" value="NZ_WINI01000005.1"/>
</dbReference>
<protein>
    <submittedName>
        <fullName evidence="3">DUF11 domain-containing protein</fullName>
    </submittedName>
</protein>
<organism evidence="3 4">
    <name type="scientific">Glaciimonas soli</name>
    <dbReference type="NCBI Taxonomy" id="2590999"/>
    <lineage>
        <taxon>Bacteria</taxon>
        <taxon>Pseudomonadati</taxon>
        <taxon>Pseudomonadota</taxon>
        <taxon>Betaproteobacteria</taxon>
        <taxon>Burkholderiales</taxon>
        <taxon>Oxalobacteraceae</taxon>
        <taxon>Glaciimonas</taxon>
    </lineage>
</organism>
<accession>A0A843YUN0</accession>
<keyword evidence="4" id="KW-1185">Reference proteome</keyword>